<dbReference type="RefSeq" id="WP_271427262.1">
    <property type="nucleotide sequence ID" value="NZ_JAQIPB010000002.1"/>
</dbReference>
<keyword evidence="2" id="KW-1185">Reference proteome</keyword>
<dbReference type="EMBL" id="JAQIPB010000002">
    <property type="protein sequence ID" value="MDA7416023.1"/>
    <property type="molecule type" value="Genomic_DNA"/>
</dbReference>
<name>A0AAE3N7J6_9BURK</name>
<organism evidence="1 2">
    <name type="scientific">Xenophilus arseniciresistens</name>
    <dbReference type="NCBI Taxonomy" id="1283306"/>
    <lineage>
        <taxon>Bacteria</taxon>
        <taxon>Pseudomonadati</taxon>
        <taxon>Pseudomonadota</taxon>
        <taxon>Betaproteobacteria</taxon>
        <taxon>Burkholderiales</taxon>
        <taxon>Comamonadaceae</taxon>
        <taxon>Xenophilus</taxon>
    </lineage>
</organism>
<evidence type="ECO:0000313" key="2">
    <source>
        <dbReference type="Proteomes" id="UP001212602"/>
    </source>
</evidence>
<dbReference type="Proteomes" id="UP001212602">
    <property type="component" value="Unassembled WGS sequence"/>
</dbReference>
<proteinExistence type="predicted"/>
<protein>
    <submittedName>
        <fullName evidence="1">Uncharacterized protein</fullName>
    </submittedName>
</protein>
<dbReference type="AlphaFoldDB" id="A0AAE3N7J6"/>
<evidence type="ECO:0000313" key="1">
    <source>
        <dbReference type="EMBL" id="MDA7416023.1"/>
    </source>
</evidence>
<sequence>MSKSARSLASQTRLAESRQRLLDAMGYVPMVSNITGEPVLGRKAAPEAPRPPLSLGALPGRVRESAAARWMQRWWQHHPARDVVELGRPYLDRYAQKHPGKLVAYAAGAGAALWLAKPWRLLSTAAVLSLTLKAGTRSLVKAAARRELD</sequence>
<gene>
    <name evidence="1" type="ORF">PGB34_06555</name>
</gene>
<comment type="caution">
    <text evidence="1">The sequence shown here is derived from an EMBL/GenBank/DDBJ whole genome shotgun (WGS) entry which is preliminary data.</text>
</comment>
<reference evidence="1" key="1">
    <citation type="submission" date="2023-01" db="EMBL/GenBank/DDBJ databases">
        <title>Xenophilus mangrovi sp. nov., isolated from soil of Mangrove nature reserve.</title>
        <authorList>
            <person name="Xu S."/>
            <person name="Liu Z."/>
            <person name="Xu Y."/>
        </authorList>
    </citation>
    <scope>NUCLEOTIDE SEQUENCE</scope>
    <source>
        <strain evidence="1">YW8</strain>
    </source>
</reference>
<accession>A0AAE3N7J6</accession>